<dbReference type="EMBL" id="WQRF01000003">
    <property type="protein sequence ID" value="MVS99800.1"/>
    <property type="molecule type" value="Genomic_DNA"/>
</dbReference>
<organism evidence="1 2">
    <name type="scientific">Devosia marina</name>
    <dbReference type="NCBI Taxonomy" id="2683198"/>
    <lineage>
        <taxon>Bacteria</taxon>
        <taxon>Pseudomonadati</taxon>
        <taxon>Pseudomonadota</taxon>
        <taxon>Alphaproteobacteria</taxon>
        <taxon>Hyphomicrobiales</taxon>
        <taxon>Devosiaceae</taxon>
        <taxon>Devosia</taxon>
    </lineage>
</organism>
<accession>A0A7X3K4B0</accession>
<name>A0A7X3K4B0_9HYPH</name>
<evidence type="ECO:0000313" key="1">
    <source>
        <dbReference type="EMBL" id="MVS99800.1"/>
    </source>
</evidence>
<sequence>MEYGDAIIRRLRDRLLRYRSDTRMGGRKRPWHQVALDIADAESVPRSFYDREDDFAVLGEALRRFAAGTQVLSRERLDATTSFLKEKGYVTDADLQQVEAPVQVLHGLAAFFGNGSLPDPQGLCGDYLAVRHAPGGRNEYRLLTIALNGSGALEAEEVTHVTTARTHTRHPVELRRFFKVASTAMTRCDGWAVALAGGQALILVRDRLSGAGALRTLFPADDSDEQGSARALHILEHGPFAPPRGMIRLGGDAKGEPALPELVAAWAQWNSWRFERQEPVR</sequence>
<comment type="caution">
    <text evidence="1">The sequence shown here is derived from an EMBL/GenBank/DDBJ whole genome shotgun (WGS) entry which is preliminary data.</text>
</comment>
<dbReference type="RefSeq" id="WP_157290605.1">
    <property type="nucleotide sequence ID" value="NZ_WQRF01000003.1"/>
</dbReference>
<reference evidence="1 2" key="1">
    <citation type="submission" date="2019-12" db="EMBL/GenBank/DDBJ databases">
        <title>Devosia maris sp. nov., isolated from the deep seawater.</title>
        <authorList>
            <person name="Liu Y."/>
        </authorList>
    </citation>
    <scope>NUCLEOTIDE SEQUENCE [LARGE SCALE GENOMIC DNA]</scope>
    <source>
        <strain evidence="1 2">L53-10-65</strain>
    </source>
</reference>
<dbReference type="AlphaFoldDB" id="A0A7X3K4B0"/>
<keyword evidence="2" id="KW-1185">Reference proteome</keyword>
<proteinExistence type="predicted"/>
<evidence type="ECO:0000313" key="2">
    <source>
        <dbReference type="Proteomes" id="UP000438106"/>
    </source>
</evidence>
<gene>
    <name evidence="1" type="ORF">GO014_12275</name>
</gene>
<dbReference type="Proteomes" id="UP000438106">
    <property type="component" value="Unassembled WGS sequence"/>
</dbReference>
<protein>
    <submittedName>
        <fullName evidence="1">Uncharacterized protein</fullName>
    </submittedName>
</protein>